<keyword evidence="2" id="KW-1185">Reference proteome</keyword>
<dbReference type="Pfam" id="PF01904">
    <property type="entry name" value="DUF72"/>
    <property type="match status" value="1"/>
</dbReference>
<dbReference type="InterPro" id="IPR002763">
    <property type="entry name" value="DUF72"/>
</dbReference>
<sequence length="243" mass="28558">MLLIGTSGWVYKHWMGLFYPAQMPGEQQLPFYAEQFPSVEVNFSFYRLPERSVFEHWRAQTPDKFLFAVKGSRYLTHMKKLKDPEEPLERLMERASGLQEKLGPILFQFPHTWHLNLDRLQPFLDLLQNYPQQQYTLEFRHTSWLIPEVYQRLEKARVALCLPVSPTVPLDICLTAPWTYIRMHSGQEGTGYSDAELLTWAAQIRSFLAQDINVYVYFNNDPEGHAIYDAQRLKILIDSDAKQ</sequence>
<proteinExistence type="predicted"/>
<evidence type="ECO:0000313" key="2">
    <source>
        <dbReference type="Proteomes" id="UP001464891"/>
    </source>
</evidence>
<name>A0ABV0J910_9CYAN</name>
<dbReference type="InterPro" id="IPR036520">
    <property type="entry name" value="UPF0759_sf"/>
</dbReference>
<dbReference type="Gene3D" id="3.20.20.410">
    <property type="entry name" value="Protein of unknown function UPF0759"/>
    <property type="match status" value="1"/>
</dbReference>
<protein>
    <submittedName>
        <fullName evidence="1">DUF72 domain-containing protein</fullName>
    </submittedName>
</protein>
<dbReference type="PANTHER" id="PTHR30348:SF4">
    <property type="entry name" value="DUF72 DOMAIN-CONTAINING PROTEIN"/>
    <property type="match status" value="1"/>
</dbReference>
<dbReference type="SUPFAM" id="SSF117396">
    <property type="entry name" value="TM1631-like"/>
    <property type="match status" value="1"/>
</dbReference>
<evidence type="ECO:0000313" key="1">
    <source>
        <dbReference type="EMBL" id="MEP0818262.1"/>
    </source>
</evidence>
<dbReference type="PANTHER" id="PTHR30348">
    <property type="entry name" value="UNCHARACTERIZED PROTEIN YECE"/>
    <property type="match status" value="1"/>
</dbReference>
<organism evidence="1 2">
    <name type="scientific">Trichocoleus desertorum GB2-A4</name>
    <dbReference type="NCBI Taxonomy" id="2933944"/>
    <lineage>
        <taxon>Bacteria</taxon>
        <taxon>Bacillati</taxon>
        <taxon>Cyanobacteriota</taxon>
        <taxon>Cyanophyceae</taxon>
        <taxon>Leptolyngbyales</taxon>
        <taxon>Trichocoleusaceae</taxon>
        <taxon>Trichocoleus</taxon>
    </lineage>
</organism>
<dbReference type="EMBL" id="JAMPKM010000008">
    <property type="protein sequence ID" value="MEP0818262.1"/>
    <property type="molecule type" value="Genomic_DNA"/>
</dbReference>
<dbReference type="Proteomes" id="UP001464891">
    <property type="component" value="Unassembled WGS sequence"/>
</dbReference>
<comment type="caution">
    <text evidence="1">The sequence shown here is derived from an EMBL/GenBank/DDBJ whole genome shotgun (WGS) entry which is preliminary data.</text>
</comment>
<dbReference type="RefSeq" id="WP_190441875.1">
    <property type="nucleotide sequence ID" value="NZ_JAMPKM010000008.1"/>
</dbReference>
<reference evidence="1 2" key="1">
    <citation type="submission" date="2022-04" db="EMBL/GenBank/DDBJ databases">
        <title>Positive selection, recombination, and allopatry shape intraspecific diversity of widespread and dominant cyanobacteria.</title>
        <authorList>
            <person name="Wei J."/>
            <person name="Shu W."/>
            <person name="Hu C."/>
        </authorList>
    </citation>
    <scope>NUCLEOTIDE SEQUENCE [LARGE SCALE GENOMIC DNA]</scope>
    <source>
        <strain evidence="1 2">GB2-A4</strain>
    </source>
</reference>
<accession>A0ABV0J910</accession>
<gene>
    <name evidence="1" type="ORF">NC998_14270</name>
</gene>